<keyword evidence="3" id="KW-1185">Reference proteome</keyword>
<organism evidence="2 3">
    <name type="scientific">Winogradskyella endarachnes</name>
    <dbReference type="NCBI Taxonomy" id="2681965"/>
    <lineage>
        <taxon>Bacteria</taxon>
        <taxon>Pseudomonadati</taxon>
        <taxon>Bacteroidota</taxon>
        <taxon>Flavobacteriia</taxon>
        <taxon>Flavobacteriales</taxon>
        <taxon>Flavobacteriaceae</taxon>
        <taxon>Winogradskyella</taxon>
    </lineage>
</organism>
<dbReference type="Proteomes" id="UP000478208">
    <property type="component" value="Unassembled WGS sequence"/>
</dbReference>
<evidence type="ECO:0008006" key="4">
    <source>
        <dbReference type="Google" id="ProtNLM"/>
    </source>
</evidence>
<evidence type="ECO:0000313" key="3">
    <source>
        <dbReference type="Proteomes" id="UP000478208"/>
    </source>
</evidence>
<feature type="signal peptide" evidence="1">
    <location>
        <begin position="1"/>
        <end position="23"/>
    </location>
</feature>
<dbReference type="RefSeq" id="WP_157363919.1">
    <property type="nucleotide sequence ID" value="NZ_WOWS01000003.1"/>
</dbReference>
<dbReference type="EMBL" id="WOWS01000003">
    <property type="protein sequence ID" value="MUU78910.1"/>
    <property type="molecule type" value="Genomic_DNA"/>
</dbReference>
<gene>
    <name evidence="2" type="ORF">GN138_10680</name>
</gene>
<dbReference type="AlphaFoldDB" id="A0A6L6U9A1"/>
<feature type="chain" id="PRO_5026922413" description="Peptidylprolyl isomerase" evidence="1">
    <location>
        <begin position="24"/>
        <end position="113"/>
    </location>
</feature>
<keyword evidence="1" id="KW-0732">Signal</keyword>
<protein>
    <recommendedName>
        <fullName evidence="4">Peptidylprolyl isomerase</fullName>
    </recommendedName>
</protein>
<reference evidence="2 3" key="1">
    <citation type="submission" date="2019-12" db="EMBL/GenBank/DDBJ databases">
        <authorList>
            <person name="Li J."/>
        </authorList>
    </citation>
    <scope>NUCLEOTIDE SEQUENCE [LARGE SCALE GENOMIC DNA]</scope>
    <source>
        <strain evidence="2 3">HL2-2</strain>
    </source>
</reference>
<evidence type="ECO:0000313" key="2">
    <source>
        <dbReference type="EMBL" id="MUU78910.1"/>
    </source>
</evidence>
<proteinExistence type="predicted"/>
<comment type="caution">
    <text evidence="2">The sequence shown here is derived from an EMBL/GenBank/DDBJ whole genome shotgun (WGS) entry which is preliminary data.</text>
</comment>
<accession>A0A6L6U9A1</accession>
<evidence type="ECO:0000256" key="1">
    <source>
        <dbReference type="SAM" id="SignalP"/>
    </source>
</evidence>
<name>A0A6L6U9A1_9FLAO</name>
<sequence>MKKLITLCLFAFAMFFGSQTLTAQNSKLDAMKKINATAAKKTESLRIHVKFGPEQRDDVYEALKHYGQSIANLEGKDVSAEENAKIEKQLDDKIKSILSEEQYELYKTFDSEN</sequence>